<dbReference type="Proteomes" id="UP000092093">
    <property type="component" value="Unassembled WGS sequence"/>
</dbReference>
<feature type="transmembrane region" description="Helical" evidence="1">
    <location>
        <begin position="6"/>
        <end position="22"/>
    </location>
</feature>
<evidence type="ECO:0000256" key="1">
    <source>
        <dbReference type="SAM" id="Phobius"/>
    </source>
</evidence>
<feature type="transmembrane region" description="Helical" evidence="1">
    <location>
        <begin position="43"/>
        <end position="59"/>
    </location>
</feature>
<keyword evidence="1" id="KW-0472">Membrane</keyword>
<protein>
    <submittedName>
        <fullName evidence="2">Uncharacterized protein</fullName>
    </submittedName>
</protein>
<organism evidence="2 3">
    <name type="scientific">Aphanizomenon flos-aquae WA102</name>
    <dbReference type="NCBI Taxonomy" id="1710896"/>
    <lineage>
        <taxon>Bacteria</taxon>
        <taxon>Bacillati</taxon>
        <taxon>Cyanobacteriota</taxon>
        <taxon>Cyanophyceae</taxon>
        <taxon>Nostocales</taxon>
        <taxon>Aphanizomenonaceae</taxon>
        <taxon>Aphanizomenon</taxon>
    </lineage>
</organism>
<comment type="caution">
    <text evidence="2">The sequence shown here is derived from an EMBL/GenBank/DDBJ whole genome shotgun (WGS) entry which is preliminary data.</text>
</comment>
<dbReference type="EMBL" id="LJOW01000085">
    <property type="protein sequence ID" value="OBQ42801.1"/>
    <property type="molecule type" value="Genomic_DNA"/>
</dbReference>
<accession>A0A1B7X0A5</accession>
<reference evidence="2 3" key="1">
    <citation type="submission" date="2015-09" db="EMBL/GenBank/DDBJ databases">
        <title>Aphanizomenon flos-aquae WA102.</title>
        <authorList>
            <person name="Driscoll C."/>
        </authorList>
    </citation>
    <scope>NUCLEOTIDE SEQUENCE [LARGE SCALE GENOMIC DNA]</scope>
    <source>
        <strain evidence="2">WA102</strain>
    </source>
</reference>
<gene>
    <name evidence="2" type="ORF">AN484_15780</name>
</gene>
<keyword evidence="1" id="KW-0812">Transmembrane</keyword>
<sequence length="60" mass="6893">MNLGVRIWLNYTAIILTAMFELTAEMNLKSKIPGLIYPVRSQNNISCILVLILTLYFTYP</sequence>
<name>A0A1B7X0A5_APHFL</name>
<keyword evidence="1" id="KW-1133">Transmembrane helix</keyword>
<dbReference type="AlphaFoldDB" id="A0A1B7X0A5"/>
<proteinExistence type="predicted"/>
<evidence type="ECO:0000313" key="2">
    <source>
        <dbReference type="EMBL" id="OBQ42801.1"/>
    </source>
</evidence>
<evidence type="ECO:0000313" key="3">
    <source>
        <dbReference type="Proteomes" id="UP000092093"/>
    </source>
</evidence>